<dbReference type="Gene3D" id="3.40.710.10">
    <property type="entry name" value="DD-peptidase/beta-lactamase superfamily"/>
    <property type="match status" value="1"/>
</dbReference>
<organism evidence="4 5">
    <name type="scientific">Triangularia verruculosa</name>
    <dbReference type="NCBI Taxonomy" id="2587418"/>
    <lineage>
        <taxon>Eukaryota</taxon>
        <taxon>Fungi</taxon>
        <taxon>Dikarya</taxon>
        <taxon>Ascomycota</taxon>
        <taxon>Pezizomycotina</taxon>
        <taxon>Sordariomycetes</taxon>
        <taxon>Sordariomycetidae</taxon>
        <taxon>Sordariales</taxon>
        <taxon>Podosporaceae</taxon>
        <taxon>Triangularia</taxon>
    </lineage>
</organism>
<evidence type="ECO:0000313" key="5">
    <source>
        <dbReference type="Proteomes" id="UP001303160"/>
    </source>
</evidence>
<dbReference type="Proteomes" id="UP001303160">
    <property type="component" value="Unassembled WGS sequence"/>
</dbReference>
<dbReference type="SUPFAM" id="SSF56601">
    <property type="entry name" value="beta-lactamase/transpeptidase-like"/>
    <property type="match status" value="1"/>
</dbReference>
<dbReference type="PANTHER" id="PTHR43283:SF17">
    <property type="entry name" value="(LOVD), PUTATIVE (AFU_ORTHOLOGUE AFUA_5G00920)-RELATED"/>
    <property type="match status" value="1"/>
</dbReference>
<reference evidence="4" key="2">
    <citation type="submission" date="2023-05" db="EMBL/GenBank/DDBJ databases">
        <authorList>
            <consortium name="Lawrence Berkeley National Laboratory"/>
            <person name="Steindorff A."/>
            <person name="Hensen N."/>
            <person name="Bonometti L."/>
            <person name="Westerberg I."/>
            <person name="Brannstrom I.O."/>
            <person name="Guillou S."/>
            <person name="Cros-Aarteil S."/>
            <person name="Calhoun S."/>
            <person name="Haridas S."/>
            <person name="Kuo A."/>
            <person name="Mondo S."/>
            <person name="Pangilinan J."/>
            <person name="Riley R."/>
            <person name="Labutti K."/>
            <person name="Andreopoulos B."/>
            <person name="Lipzen A."/>
            <person name="Chen C."/>
            <person name="Yanf M."/>
            <person name="Daum C."/>
            <person name="Ng V."/>
            <person name="Clum A."/>
            <person name="Ohm R."/>
            <person name="Martin F."/>
            <person name="Silar P."/>
            <person name="Natvig D."/>
            <person name="Lalanne C."/>
            <person name="Gautier V."/>
            <person name="Ament-Velasquez S.L."/>
            <person name="Kruys A."/>
            <person name="Hutchinson M.I."/>
            <person name="Powell A.J."/>
            <person name="Barry K."/>
            <person name="Miller A.N."/>
            <person name="Grigoriev I.V."/>
            <person name="Debuchy R."/>
            <person name="Gladieux P."/>
            <person name="Thoren M.H."/>
            <person name="Johannesson H."/>
        </authorList>
    </citation>
    <scope>NUCLEOTIDE SEQUENCE</scope>
    <source>
        <strain evidence="4">CBS 315.58</strain>
    </source>
</reference>
<dbReference type="EMBL" id="MU863954">
    <property type="protein sequence ID" value="KAK4197928.1"/>
    <property type="molecule type" value="Genomic_DNA"/>
</dbReference>
<dbReference type="PANTHER" id="PTHR43283">
    <property type="entry name" value="BETA-LACTAMASE-RELATED"/>
    <property type="match status" value="1"/>
</dbReference>
<name>A0AAN6XBZ3_9PEZI</name>
<feature type="domain" description="Beta-lactamase-related" evidence="3">
    <location>
        <begin position="7"/>
        <end position="387"/>
    </location>
</feature>
<comment type="caution">
    <text evidence="4">The sequence shown here is derived from an EMBL/GenBank/DDBJ whole genome shotgun (WGS) entry which is preliminary data.</text>
</comment>
<evidence type="ECO:0000313" key="4">
    <source>
        <dbReference type="EMBL" id="KAK4197928.1"/>
    </source>
</evidence>
<dbReference type="AlphaFoldDB" id="A0AAN6XBZ3"/>
<accession>A0AAN6XBZ3</accession>
<keyword evidence="5" id="KW-1185">Reference proteome</keyword>
<evidence type="ECO:0000259" key="3">
    <source>
        <dbReference type="Pfam" id="PF00144"/>
    </source>
</evidence>
<evidence type="ECO:0000256" key="1">
    <source>
        <dbReference type="ARBA" id="ARBA00009009"/>
    </source>
</evidence>
<dbReference type="Pfam" id="PF00144">
    <property type="entry name" value="Beta-lactamase"/>
    <property type="match status" value="1"/>
</dbReference>
<keyword evidence="2" id="KW-0378">Hydrolase</keyword>
<protein>
    <submittedName>
        <fullName evidence="4">Beta-lactamase/transpeptidase-like protein</fullName>
    </submittedName>
</protein>
<dbReference type="InterPro" id="IPR012338">
    <property type="entry name" value="Beta-lactam/transpept-like"/>
</dbReference>
<reference evidence="4" key="1">
    <citation type="journal article" date="2023" name="Mol. Phylogenet. Evol.">
        <title>Genome-scale phylogeny and comparative genomics of the fungal order Sordariales.</title>
        <authorList>
            <person name="Hensen N."/>
            <person name="Bonometti L."/>
            <person name="Westerberg I."/>
            <person name="Brannstrom I.O."/>
            <person name="Guillou S."/>
            <person name="Cros-Aarteil S."/>
            <person name="Calhoun S."/>
            <person name="Haridas S."/>
            <person name="Kuo A."/>
            <person name="Mondo S."/>
            <person name="Pangilinan J."/>
            <person name="Riley R."/>
            <person name="LaButti K."/>
            <person name="Andreopoulos B."/>
            <person name="Lipzen A."/>
            <person name="Chen C."/>
            <person name="Yan M."/>
            <person name="Daum C."/>
            <person name="Ng V."/>
            <person name="Clum A."/>
            <person name="Steindorff A."/>
            <person name="Ohm R.A."/>
            <person name="Martin F."/>
            <person name="Silar P."/>
            <person name="Natvig D.O."/>
            <person name="Lalanne C."/>
            <person name="Gautier V."/>
            <person name="Ament-Velasquez S.L."/>
            <person name="Kruys A."/>
            <person name="Hutchinson M.I."/>
            <person name="Powell A.J."/>
            <person name="Barry K."/>
            <person name="Miller A.N."/>
            <person name="Grigoriev I.V."/>
            <person name="Debuchy R."/>
            <person name="Gladieux P."/>
            <person name="Hiltunen Thoren M."/>
            <person name="Johannesson H."/>
        </authorList>
    </citation>
    <scope>NUCLEOTIDE SEQUENCE</scope>
    <source>
        <strain evidence="4">CBS 315.58</strain>
    </source>
</reference>
<dbReference type="GO" id="GO:0016787">
    <property type="term" value="F:hydrolase activity"/>
    <property type="evidence" value="ECO:0007669"/>
    <property type="project" value="UniProtKB-KW"/>
</dbReference>
<sequence length="407" mass="43948">MTPEFETTVSNAIANDVLPGAVMLVRSRDGKLDYSHALGALSLSNPSSLGPLKPDSILTMASTTKLLTAIAVLQQVQAEKITLETDVSELLPELASLPVLSSSGNNPPVLSKRTEPILLKHLLTHSSGASYTWNSPDVVAHLTSNDKPVPVPLSPVGGKSVSERCSYPLTFQPGKGWVYGTGLDWAGLLVERLSGRKLDDYFQLRILQPLGIQKGEITFYPGRHPSLKGRRAGMTARGEKDRLRHHKLGEEPAENEAMGGEAGFGSMAAFVTVLADFLKPEGSKLLDVERQELLFKGCLSEESKAVLNQGLKGEGRDWIVGWVYEAGDGGAGARYDWSPAGLVTTEPGKEGKRKGGFVQWGGAFNLAWFIDREAGVCGVFATQILLPGDLKVRPLIKEFEEVVYSKL</sequence>
<dbReference type="InterPro" id="IPR001466">
    <property type="entry name" value="Beta-lactam-related"/>
</dbReference>
<gene>
    <name evidence="4" type="ORF">QBC40DRAFT_332698</name>
</gene>
<proteinExistence type="inferred from homology"/>
<dbReference type="InterPro" id="IPR050789">
    <property type="entry name" value="Diverse_Enzym_Activities"/>
</dbReference>
<evidence type="ECO:0000256" key="2">
    <source>
        <dbReference type="ARBA" id="ARBA00022801"/>
    </source>
</evidence>
<comment type="similarity">
    <text evidence="1">Belongs to the class-A beta-lactamase family.</text>
</comment>